<proteinExistence type="inferred from homology"/>
<dbReference type="InterPro" id="IPR036790">
    <property type="entry name" value="Frizzled_dom_sf"/>
</dbReference>
<dbReference type="OrthoDB" id="10249045at2759"/>
<evidence type="ECO:0000256" key="5">
    <source>
        <dbReference type="ARBA" id="ARBA00022723"/>
    </source>
</evidence>
<keyword evidence="3" id="KW-0121">Carboxypeptidase</keyword>
<dbReference type="Pfam" id="PF01392">
    <property type="entry name" value="Fz"/>
    <property type="match status" value="1"/>
</dbReference>
<comment type="caution">
    <text evidence="15">The sequence shown here is derived from an EMBL/GenBank/DDBJ whole genome shotgun (WGS) entry which is preliminary data.</text>
</comment>
<dbReference type="GO" id="GO:0016485">
    <property type="term" value="P:protein processing"/>
    <property type="evidence" value="ECO:0007669"/>
    <property type="project" value="TreeGrafter"/>
</dbReference>
<dbReference type="SUPFAM" id="SSF63501">
    <property type="entry name" value="Frizzled cysteine-rich domain"/>
    <property type="match status" value="1"/>
</dbReference>
<dbReference type="SMART" id="SM00631">
    <property type="entry name" value="Zn_pept"/>
    <property type="match status" value="1"/>
</dbReference>
<evidence type="ECO:0000256" key="10">
    <source>
        <dbReference type="ARBA" id="ARBA00023180"/>
    </source>
</evidence>
<organism evidence="15 16">
    <name type="scientific">Platysternon megacephalum</name>
    <name type="common">big-headed turtle</name>
    <dbReference type="NCBI Taxonomy" id="55544"/>
    <lineage>
        <taxon>Eukaryota</taxon>
        <taxon>Metazoa</taxon>
        <taxon>Chordata</taxon>
        <taxon>Craniata</taxon>
        <taxon>Vertebrata</taxon>
        <taxon>Euteleostomi</taxon>
        <taxon>Archelosauria</taxon>
        <taxon>Testudinata</taxon>
        <taxon>Testudines</taxon>
        <taxon>Cryptodira</taxon>
        <taxon>Durocryptodira</taxon>
        <taxon>Testudinoidea</taxon>
        <taxon>Platysternidae</taxon>
        <taxon>Platysternon</taxon>
    </lineage>
</organism>
<dbReference type="InterPro" id="IPR050753">
    <property type="entry name" value="Peptidase_M14_domain"/>
</dbReference>
<reference evidence="15 16" key="1">
    <citation type="submission" date="2019-04" db="EMBL/GenBank/DDBJ databases">
        <title>Draft genome of the big-headed turtle Platysternon megacephalum.</title>
        <authorList>
            <person name="Gong S."/>
        </authorList>
    </citation>
    <scope>NUCLEOTIDE SEQUENCE [LARGE SCALE GENOMIC DNA]</scope>
    <source>
        <strain evidence="15">DO16091913</strain>
        <tissue evidence="15">Muscle</tissue>
    </source>
</reference>
<evidence type="ECO:0000259" key="14">
    <source>
        <dbReference type="PROSITE" id="PS52035"/>
    </source>
</evidence>
<keyword evidence="6" id="KW-0378">Hydrolase</keyword>
<evidence type="ECO:0000256" key="4">
    <source>
        <dbReference type="ARBA" id="ARBA00022670"/>
    </source>
</evidence>
<dbReference type="PANTHER" id="PTHR11532">
    <property type="entry name" value="PROTEASE M14 CARBOXYPEPTIDASE"/>
    <property type="match status" value="1"/>
</dbReference>
<dbReference type="InterPro" id="IPR057247">
    <property type="entry name" value="CARBOXYPEPT_ZN_2"/>
</dbReference>
<feature type="domain" description="FZ" evidence="13">
    <location>
        <begin position="1"/>
        <end position="101"/>
    </location>
</feature>
<dbReference type="Proteomes" id="UP000297703">
    <property type="component" value="Unassembled WGS sequence"/>
</dbReference>
<dbReference type="GO" id="GO:0008270">
    <property type="term" value="F:zinc ion binding"/>
    <property type="evidence" value="ECO:0007669"/>
    <property type="project" value="InterPro"/>
</dbReference>
<dbReference type="Gene3D" id="3.40.630.10">
    <property type="entry name" value="Zn peptidases"/>
    <property type="match status" value="1"/>
</dbReference>
<evidence type="ECO:0000256" key="3">
    <source>
        <dbReference type="ARBA" id="ARBA00022645"/>
    </source>
</evidence>
<dbReference type="AlphaFoldDB" id="A0A4D9ELU2"/>
<comment type="caution">
    <text evidence="11">Lacks conserved residue(s) required for the propagation of feature annotation.</text>
</comment>
<dbReference type="GO" id="GO:0004181">
    <property type="term" value="F:metallocarboxypeptidase activity"/>
    <property type="evidence" value="ECO:0007669"/>
    <property type="project" value="InterPro"/>
</dbReference>
<evidence type="ECO:0000256" key="11">
    <source>
        <dbReference type="PROSITE-ProRule" id="PRU00090"/>
    </source>
</evidence>
<dbReference type="STRING" id="55544.A0A4D9ELU2"/>
<dbReference type="InterPro" id="IPR034239">
    <property type="entry name" value="M14_CPZ_CPD"/>
</dbReference>
<keyword evidence="8" id="KW-0482">Metalloprotease</keyword>
<dbReference type="PANTHER" id="PTHR11532:SF63">
    <property type="entry name" value="CARBOXYPEPTIDASE Z"/>
    <property type="match status" value="1"/>
</dbReference>
<dbReference type="SUPFAM" id="SSF53187">
    <property type="entry name" value="Zn-dependent exopeptidases"/>
    <property type="match status" value="1"/>
</dbReference>
<name>A0A4D9ELU2_9SAUR</name>
<evidence type="ECO:0000313" key="16">
    <source>
        <dbReference type="Proteomes" id="UP000297703"/>
    </source>
</evidence>
<dbReference type="PROSITE" id="PS00133">
    <property type="entry name" value="CARBOXYPEPT_ZN_2"/>
    <property type="match status" value="1"/>
</dbReference>
<dbReference type="Gene3D" id="1.10.2000.10">
    <property type="entry name" value="Frizzled cysteine-rich domain"/>
    <property type="match status" value="1"/>
</dbReference>
<dbReference type="SUPFAM" id="SSF49464">
    <property type="entry name" value="Carboxypeptidase regulatory domain-like"/>
    <property type="match status" value="1"/>
</dbReference>
<dbReference type="InterPro" id="IPR057246">
    <property type="entry name" value="CARBOXYPEPT_ZN_1"/>
</dbReference>
<dbReference type="CDD" id="cd03867">
    <property type="entry name" value="M14_CPZ"/>
    <property type="match status" value="1"/>
</dbReference>
<feature type="active site" description="Proton donor/acceptor" evidence="12">
    <location>
        <position position="414"/>
    </location>
</feature>
<dbReference type="GO" id="GO:0006518">
    <property type="term" value="P:peptide metabolic process"/>
    <property type="evidence" value="ECO:0007669"/>
    <property type="project" value="TreeGrafter"/>
</dbReference>
<keyword evidence="7" id="KW-0862">Zinc</keyword>
<dbReference type="InterPro" id="IPR008969">
    <property type="entry name" value="CarboxyPept-like_regulatory"/>
</dbReference>
<evidence type="ECO:0000256" key="6">
    <source>
        <dbReference type="ARBA" id="ARBA00022801"/>
    </source>
</evidence>
<reference evidence="15 16" key="2">
    <citation type="submission" date="2019-04" db="EMBL/GenBank/DDBJ databases">
        <title>The genome sequence of big-headed turtle.</title>
        <authorList>
            <person name="Gong S."/>
        </authorList>
    </citation>
    <scope>NUCLEOTIDE SEQUENCE [LARGE SCALE GENOMIC DNA]</scope>
    <source>
        <strain evidence="15">DO16091913</strain>
        <tissue evidence="15">Muscle</tissue>
    </source>
</reference>
<dbReference type="PROSITE" id="PS52035">
    <property type="entry name" value="PEPTIDASE_M14"/>
    <property type="match status" value="1"/>
</dbReference>
<gene>
    <name evidence="15" type="ORF">DR999_PMT06868</name>
</gene>
<dbReference type="GO" id="GO:0005615">
    <property type="term" value="C:extracellular space"/>
    <property type="evidence" value="ECO:0007669"/>
    <property type="project" value="TreeGrafter"/>
</dbReference>
<dbReference type="InterPro" id="IPR020067">
    <property type="entry name" value="Frizzled_dom"/>
</dbReference>
<dbReference type="PRINTS" id="PR00765">
    <property type="entry name" value="CRBOXYPTASEA"/>
</dbReference>
<accession>A0A4D9ELU2</accession>
<evidence type="ECO:0000259" key="13">
    <source>
        <dbReference type="PROSITE" id="PS50038"/>
    </source>
</evidence>
<comment type="cofactor">
    <cofactor evidence="1">
        <name>Zn(2+)</name>
        <dbReference type="ChEBI" id="CHEBI:29105"/>
    </cofactor>
</comment>
<keyword evidence="4" id="KW-0645">Protease</keyword>
<evidence type="ECO:0000256" key="7">
    <source>
        <dbReference type="ARBA" id="ARBA00022833"/>
    </source>
</evidence>
<comment type="similarity">
    <text evidence="2 12">Belongs to the peptidase M14 family.</text>
</comment>
<dbReference type="Pfam" id="PF00246">
    <property type="entry name" value="Peptidase_M14"/>
    <property type="match status" value="1"/>
</dbReference>
<dbReference type="Pfam" id="PF13620">
    <property type="entry name" value="CarboxypepD_reg"/>
    <property type="match status" value="1"/>
</dbReference>
<dbReference type="InterPro" id="IPR000834">
    <property type="entry name" value="Peptidase_M14"/>
</dbReference>
<keyword evidence="10" id="KW-0325">Glycoprotein</keyword>
<evidence type="ECO:0000256" key="1">
    <source>
        <dbReference type="ARBA" id="ARBA00001947"/>
    </source>
</evidence>
<dbReference type="PROSITE" id="PS00132">
    <property type="entry name" value="CARBOXYPEPT_ZN_1"/>
    <property type="match status" value="1"/>
</dbReference>
<keyword evidence="16" id="KW-1185">Reference proteome</keyword>
<dbReference type="EMBL" id="QXTE01000046">
    <property type="protein sequence ID" value="TFK10005.1"/>
    <property type="molecule type" value="Genomic_DNA"/>
</dbReference>
<evidence type="ECO:0000256" key="8">
    <source>
        <dbReference type="ARBA" id="ARBA00023049"/>
    </source>
</evidence>
<dbReference type="SMART" id="SM00063">
    <property type="entry name" value="FRI"/>
    <property type="match status" value="1"/>
</dbReference>
<feature type="disulfide bond" evidence="11">
    <location>
        <begin position="63"/>
        <end position="87"/>
    </location>
</feature>
<evidence type="ECO:0000256" key="12">
    <source>
        <dbReference type="PROSITE-ProRule" id="PRU01379"/>
    </source>
</evidence>
<keyword evidence="5" id="KW-0479">Metal-binding</keyword>
<dbReference type="CDD" id="cd11308">
    <property type="entry name" value="Peptidase_M14NE-CP-C_like"/>
    <property type="match status" value="1"/>
</dbReference>
<dbReference type="FunFam" id="3.40.630.10:FF:000022">
    <property type="entry name" value="Carboxypeptidase Z"/>
    <property type="match status" value="1"/>
</dbReference>
<evidence type="ECO:0000256" key="2">
    <source>
        <dbReference type="ARBA" id="ARBA00005988"/>
    </source>
</evidence>
<evidence type="ECO:0000256" key="9">
    <source>
        <dbReference type="ARBA" id="ARBA00023157"/>
    </source>
</evidence>
<keyword evidence="9 11" id="KW-1015">Disulfide bond</keyword>
<protein>
    <submittedName>
        <fullName evidence="15">FERM domain-containing protein 4A</fullName>
    </submittedName>
</protein>
<feature type="domain" description="Peptidase M14" evidence="14">
    <location>
        <begin position="128"/>
        <end position="444"/>
    </location>
</feature>
<dbReference type="Gene3D" id="2.60.40.1120">
    <property type="entry name" value="Carboxypeptidase-like, regulatory domain"/>
    <property type="match status" value="1"/>
</dbReference>
<dbReference type="PROSITE" id="PS50038">
    <property type="entry name" value="FZ"/>
    <property type="match status" value="1"/>
</dbReference>
<sequence>MYPNLLDQKSREVVEISSEYILMSVLHNLLQGECNPDLRLLSCSILAPQCEKDKMIKPCRHVCENLRKNCLPAFDTIDMAWPYFLDCDRFFAGEEEGCYDPLAKLRGEPELAEEDLLVEVPTTLIQFTHHSYSKMVSILKKTASRCSHIARTYSIGRSFEGRDLFVIEFSTNPGHHDPMKPEFKYIGNMHGNEVVGKELLIYLAQYLCSEYLLGNPRIQTLINNTRIHLLPSLNPDGYELAAEEGAGYNGWINGRQTAQNLDLNRNFPDLTFEVYNRAGLRWARLDHIPIPQSYWEGKVAPETKAVMKWMRAIPFVLSASLHGGELVVTYPYDFSRHPLEEKMFSPTPDEKMFRLLAKAYADAHPIISDKSEARCGGNFVKRGGIINGAQWYSFTGGMADFNYLHTNCFEITLELGCEKFPLEEELYSAWHENKESLLTFMETVHRGIKGIVSDKFGNPIKNARISVKGIRHDVITAADGDYWRLLPPGRYIISAHATGYSKVMKRVTLPAKMRRAGRVDFLLRSLDTKPKNFLRGPMEDIYERYDPLEHFDPHAQHAQSEPREERGQPTRHNEKPWWWSYFSSLGQHKPLWLLKQR</sequence>
<evidence type="ECO:0000313" key="15">
    <source>
        <dbReference type="EMBL" id="TFK10005.1"/>
    </source>
</evidence>
<dbReference type="FunFam" id="2.60.40.1120:FF:000010">
    <property type="entry name" value="Carboxypeptidase Z"/>
    <property type="match status" value="1"/>
</dbReference>